<dbReference type="Pfam" id="PF00497">
    <property type="entry name" value="SBP_bac_3"/>
    <property type="match status" value="1"/>
</dbReference>
<organism evidence="4 5">
    <name type="scientific">Silvimonas iriomotensis</name>
    <dbReference type="NCBI Taxonomy" id="449662"/>
    <lineage>
        <taxon>Bacteria</taxon>
        <taxon>Pseudomonadati</taxon>
        <taxon>Pseudomonadota</taxon>
        <taxon>Betaproteobacteria</taxon>
        <taxon>Neisseriales</taxon>
        <taxon>Chitinibacteraceae</taxon>
        <taxon>Silvimonas</taxon>
    </lineage>
</organism>
<keyword evidence="1 2" id="KW-0732">Signal</keyword>
<keyword evidence="5" id="KW-1185">Reference proteome</keyword>
<dbReference type="PANTHER" id="PTHR35936">
    <property type="entry name" value="MEMBRANE-BOUND LYTIC MUREIN TRANSGLYCOSYLASE F"/>
    <property type="match status" value="1"/>
</dbReference>
<feature type="chain" id="PRO_5047518061" evidence="2">
    <location>
        <begin position="22"/>
        <end position="268"/>
    </location>
</feature>
<evidence type="ECO:0000313" key="4">
    <source>
        <dbReference type="EMBL" id="GGP17670.1"/>
    </source>
</evidence>
<evidence type="ECO:0000259" key="3">
    <source>
        <dbReference type="Pfam" id="PF00497"/>
    </source>
</evidence>
<evidence type="ECO:0000313" key="5">
    <source>
        <dbReference type="Proteomes" id="UP000637267"/>
    </source>
</evidence>
<gene>
    <name evidence="4" type="ORF">GCM10010970_00890</name>
</gene>
<protein>
    <submittedName>
        <fullName evidence="4">Amino acid ABC transporter substrate-binding protein</fullName>
    </submittedName>
</protein>
<name>A0ABQ2P3S3_9NEIS</name>
<dbReference type="InterPro" id="IPR001638">
    <property type="entry name" value="Solute-binding_3/MltF_N"/>
</dbReference>
<sequence length="268" mass="28984">MRITCYGLAAILALSCAWLPAAEPLKLVTGNGYLPYTDSGLPEGGLFTAIVQRSLSVVGYTSTIDWLPWARGYKDTLDGRYAATFPYVQTPERAAQYLYSDAVVQMTTYLYGRADGQEITLKPGVLKNKVLCLPAGFVALPSIYKLMGNGTPHVETPADMSACASMVALGRADFFVTNSLLGDLVMRKLPSGYPKLAASAQPLDVRALYFIAPRKQPGSASLIANFNKGLAQLHTDKTWDMLINQYVTTMLNSHAATAALQSKSARTQ</sequence>
<dbReference type="RefSeq" id="WP_188701225.1">
    <property type="nucleotide sequence ID" value="NZ_BMLX01000001.1"/>
</dbReference>
<dbReference type="Proteomes" id="UP000637267">
    <property type="component" value="Unassembled WGS sequence"/>
</dbReference>
<dbReference type="Gene3D" id="3.40.190.10">
    <property type="entry name" value="Periplasmic binding protein-like II"/>
    <property type="match status" value="2"/>
</dbReference>
<dbReference type="EMBL" id="BMLX01000001">
    <property type="protein sequence ID" value="GGP17670.1"/>
    <property type="molecule type" value="Genomic_DNA"/>
</dbReference>
<proteinExistence type="predicted"/>
<evidence type="ECO:0000256" key="2">
    <source>
        <dbReference type="SAM" id="SignalP"/>
    </source>
</evidence>
<comment type="caution">
    <text evidence="4">The sequence shown here is derived from an EMBL/GenBank/DDBJ whole genome shotgun (WGS) entry which is preliminary data.</text>
</comment>
<accession>A0ABQ2P3S3</accession>
<reference evidence="5" key="1">
    <citation type="journal article" date="2019" name="Int. J. Syst. Evol. Microbiol.">
        <title>The Global Catalogue of Microorganisms (GCM) 10K type strain sequencing project: providing services to taxonomists for standard genome sequencing and annotation.</title>
        <authorList>
            <consortium name="The Broad Institute Genomics Platform"/>
            <consortium name="The Broad Institute Genome Sequencing Center for Infectious Disease"/>
            <person name="Wu L."/>
            <person name="Ma J."/>
        </authorList>
    </citation>
    <scope>NUCLEOTIDE SEQUENCE [LARGE SCALE GENOMIC DNA]</scope>
    <source>
        <strain evidence="5">CGMCC 1.8859</strain>
    </source>
</reference>
<dbReference type="PROSITE" id="PS51257">
    <property type="entry name" value="PROKAR_LIPOPROTEIN"/>
    <property type="match status" value="1"/>
</dbReference>
<evidence type="ECO:0000256" key="1">
    <source>
        <dbReference type="ARBA" id="ARBA00022729"/>
    </source>
</evidence>
<dbReference type="SUPFAM" id="SSF53850">
    <property type="entry name" value="Periplasmic binding protein-like II"/>
    <property type="match status" value="1"/>
</dbReference>
<feature type="domain" description="Solute-binding protein family 3/N-terminal" evidence="3">
    <location>
        <begin position="61"/>
        <end position="248"/>
    </location>
</feature>
<dbReference type="PANTHER" id="PTHR35936:SF25">
    <property type="entry name" value="ABC TRANSPORTER SUBSTRATE-BINDING PROTEIN"/>
    <property type="match status" value="1"/>
</dbReference>
<feature type="signal peptide" evidence="2">
    <location>
        <begin position="1"/>
        <end position="21"/>
    </location>
</feature>